<gene>
    <name evidence="5" type="primary">topA_2</name>
    <name evidence="5" type="ORF">Hs20B_16410</name>
</gene>
<dbReference type="Gene3D" id="1.10.290.10">
    <property type="entry name" value="Topoisomerase I, domain 4"/>
    <property type="match status" value="1"/>
</dbReference>
<dbReference type="Pfam" id="PF01131">
    <property type="entry name" value="Topoisom_bac"/>
    <property type="match status" value="1"/>
</dbReference>
<dbReference type="InterPro" id="IPR023405">
    <property type="entry name" value="Topo_IA_core_domain"/>
</dbReference>
<protein>
    <submittedName>
        <fullName evidence="5">Topoisomerase</fullName>
    </submittedName>
</protein>
<dbReference type="PROSITE" id="PS52039">
    <property type="entry name" value="TOPO_IA_2"/>
    <property type="match status" value="1"/>
</dbReference>
<keyword evidence="3 5" id="KW-0413">Isomerase</keyword>
<feature type="domain" description="Topo IA-type catalytic" evidence="4">
    <location>
        <begin position="177"/>
        <end position="636"/>
    </location>
</feature>
<evidence type="ECO:0000313" key="6">
    <source>
        <dbReference type="Proteomes" id="UP000475928"/>
    </source>
</evidence>
<sequence length="886" mass="102141">MTTLILAEKATVAKYFSKALTGSEYNVNEKIKYRGNDYIITNASGHLFKMDNPENLVDDNLVEKYKSFDDINQMDWKWQDIHQKYIPISYITKNGQDRNKKLIEIIENNYNDDSVDTIAIATDSDPYGEGDLIAANIINHLQNKYPKNITITRLFFEDELEETLRKAVDQPKLLPLEKNLPYKIAQTRELWDYTSIALTRIASLSSRNMLGRMRIGRLKTYILNKIGNQFIARKNYVKKIEYIDRLYNEEYKIKLKRKNEETKANQSDIILPQNNHFIGKVTETKDTKTEPNDLFDLSTLMGEIQMKNKTGLKFNEKEFLQTYQNMYQGNENFVSYPRTTDTKITEGDFKKILAHKSEIANLLNIDESLLPITTSRKKFIGLDLAHGANRIGDTYPSSLDEIEEKHGKLGRLIYHTLLVKTASMFADNYFSTKAYFESNVSEELFSGYISYQTELQRTKKSYKDILNLLKSDNSDEQENFEELDDKISETALNFSVGDELPFSFIVDEVTNKKPAKSTTAWLVNMLKKDNIGTGSTRLSTIVTLKGKEIESDFNTYIIEKNGELQLTKKGLLTYEVTLGSNIADQDITKNLLDSLDSLTLENYSEKSIEILDSINDIIKHDREHFQERFKEISQNPNAETKAIMAEFNIVPKVLKKFTDKDGIEREYNSENFGTYSFNDSEKEKLEAGEILEINYVSKDKKTFKTKIHLTEYIYNDRQKYGVQFVDDRITLQHETYGEIKIKGSFGTHTFTQDELNELSKGNEIALSISYEGREPIQYKGKIEKFKNKSGEIVYKFNAKDINKIQITHKTYGTINLKKSLTLKGAGYFSATVPEDKLEEIAAGTPIKLVFKTKKGESETHNVILSQDTFTDSKGEKLKYFVFKEKK</sequence>
<dbReference type="RefSeq" id="WP_172357519.1">
    <property type="nucleotide sequence ID" value="NZ_BLLH01000011.1"/>
</dbReference>
<dbReference type="GO" id="GO:0003677">
    <property type="term" value="F:DNA binding"/>
    <property type="evidence" value="ECO:0007669"/>
    <property type="project" value="UniProtKB-KW"/>
</dbReference>
<evidence type="ECO:0000259" key="4">
    <source>
        <dbReference type="PROSITE" id="PS52039"/>
    </source>
</evidence>
<dbReference type="InterPro" id="IPR013497">
    <property type="entry name" value="Topo_IA_cen"/>
</dbReference>
<dbReference type="Gene3D" id="3.40.50.140">
    <property type="match status" value="1"/>
</dbReference>
<evidence type="ECO:0000313" key="5">
    <source>
        <dbReference type="EMBL" id="GFH41243.1"/>
    </source>
</evidence>
<dbReference type="InterPro" id="IPR013825">
    <property type="entry name" value="Topo_IA_cen_sub2"/>
</dbReference>
<dbReference type="PANTHER" id="PTHR11390:SF21">
    <property type="entry name" value="DNA TOPOISOMERASE 3-ALPHA"/>
    <property type="match status" value="1"/>
</dbReference>
<reference evidence="5 6" key="1">
    <citation type="submission" date="2020-02" db="EMBL/GenBank/DDBJ databases">
        <title>Draft genome sequence of Lactococcus sp. Hs20B0-1.</title>
        <authorList>
            <person name="Noda S."/>
            <person name="Yuki M."/>
            <person name="Ohkuma M."/>
        </authorList>
    </citation>
    <scope>NUCLEOTIDE SEQUENCE [LARGE SCALE GENOMIC DNA]</scope>
    <source>
        <strain evidence="5 6">Hs20B0-1</strain>
    </source>
</reference>
<dbReference type="InterPro" id="IPR013824">
    <property type="entry name" value="Topo_IA_cen_sub1"/>
</dbReference>
<evidence type="ECO:0000256" key="2">
    <source>
        <dbReference type="ARBA" id="ARBA00023125"/>
    </source>
</evidence>
<keyword evidence="2" id="KW-0238">DNA-binding</keyword>
<dbReference type="EMBL" id="BLLH01000011">
    <property type="protein sequence ID" value="GFH41243.1"/>
    <property type="molecule type" value="Genomic_DNA"/>
</dbReference>
<organism evidence="5 6">
    <name type="scientific">Pseudolactococcus insecticola</name>
    <dbReference type="NCBI Taxonomy" id="2709158"/>
    <lineage>
        <taxon>Bacteria</taxon>
        <taxon>Bacillati</taxon>
        <taxon>Bacillota</taxon>
        <taxon>Bacilli</taxon>
        <taxon>Lactobacillales</taxon>
        <taxon>Streptococcaceae</taxon>
        <taxon>Pseudolactococcus</taxon>
    </lineage>
</organism>
<dbReference type="InterPro" id="IPR003602">
    <property type="entry name" value="Topo_IA_DNA-bd_dom"/>
</dbReference>
<dbReference type="Gene3D" id="1.10.460.10">
    <property type="entry name" value="Topoisomerase I, domain 2"/>
    <property type="match status" value="1"/>
</dbReference>
<dbReference type="GO" id="GO:0006310">
    <property type="term" value="P:DNA recombination"/>
    <property type="evidence" value="ECO:0007669"/>
    <property type="project" value="TreeGrafter"/>
</dbReference>
<dbReference type="InterPro" id="IPR013826">
    <property type="entry name" value="Topo_IA_cen_sub3"/>
</dbReference>
<dbReference type="SMART" id="SM00437">
    <property type="entry name" value="TOP1Ac"/>
    <property type="match status" value="1"/>
</dbReference>
<evidence type="ECO:0000256" key="1">
    <source>
        <dbReference type="ARBA" id="ARBA00023029"/>
    </source>
</evidence>
<accession>A0A6A0B9E8</accession>
<keyword evidence="1" id="KW-0799">Topoisomerase</keyword>
<dbReference type="InterPro" id="IPR000380">
    <property type="entry name" value="Topo_IA"/>
</dbReference>
<dbReference type="Proteomes" id="UP000475928">
    <property type="component" value="Unassembled WGS sequence"/>
</dbReference>
<keyword evidence="6" id="KW-1185">Reference proteome</keyword>
<dbReference type="PANTHER" id="PTHR11390">
    <property type="entry name" value="PROKARYOTIC DNA TOPOISOMERASE"/>
    <property type="match status" value="1"/>
</dbReference>
<dbReference type="Gene3D" id="2.70.20.10">
    <property type="entry name" value="Topoisomerase I, domain 3"/>
    <property type="match status" value="1"/>
</dbReference>
<dbReference type="AlphaFoldDB" id="A0A6A0B9E8"/>
<dbReference type="GO" id="GO:0043597">
    <property type="term" value="C:cytoplasmic replication fork"/>
    <property type="evidence" value="ECO:0007669"/>
    <property type="project" value="TreeGrafter"/>
</dbReference>
<name>A0A6A0B9E8_9LACT</name>
<comment type="caution">
    <text evidence="5">The sequence shown here is derived from an EMBL/GenBank/DDBJ whole genome shotgun (WGS) entry which is preliminary data.</text>
</comment>
<dbReference type="GO" id="GO:0006265">
    <property type="term" value="P:DNA topological change"/>
    <property type="evidence" value="ECO:0007669"/>
    <property type="project" value="InterPro"/>
</dbReference>
<proteinExistence type="predicted"/>
<evidence type="ECO:0000256" key="3">
    <source>
        <dbReference type="ARBA" id="ARBA00023235"/>
    </source>
</evidence>
<dbReference type="GO" id="GO:0003917">
    <property type="term" value="F:DNA topoisomerase type I (single strand cut, ATP-independent) activity"/>
    <property type="evidence" value="ECO:0007669"/>
    <property type="project" value="InterPro"/>
</dbReference>
<dbReference type="SUPFAM" id="SSF56712">
    <property type="entry name" value="Prokaryotic type I DNA topoisomerase"/>
    <property type="match status" value="1"/>
</dbReference>
<dbReference type="GO" id="GO:0006281">
    <property type="term" value="P:DNA repair"/>
    <property type="evidence" value="ECO:0007669"/>
    <property type="project" value="TreeGrafter"/>
</dbReference>